<dbReference type="Pfam" id="PF00440">
    <property type="entry name" value="TetR_N"/>
    <property type="match status" value="1"/>
</dbReference>
<dbReference type="OrthoDB" id="116240at2"/>
<keyword evidence="5" id="KW-1185">Reference proteome</keyword>
<dbReference type="InterPro" id="IPR023772">
    <property type="entry name" value="DNA-bd_HTH_TetR-type_CS"/>
</dbReference>
<comment type="caution">
    <text evidence="4">The sequence shown here is derived from an EMBL/GenBank/DDBJ whole genome shotgun (WGS) entry which is preliminary data.</text>
</comment>
<evidence type="ECO:0000313" key="4">
    <source>
        <dbReference type="EMBL" id="KJZ10166.1"/>
    </source>
</evidence>
<evidence type="ECO:0000313" key="5">
    <source>
        <dbReference type="Proteomes" id="UP000033452"/>
    </source>
</evidence>
<dbReference type="AlphaFoldDB" id="A0A0F4QR44"/>
<gene>
    <name evidence="4" type="ORF">TW77_08025</name>
</gene>
<dbReference type="InterPro" id="IPR001647">
    <property type="entry name" value="HTH_TetR"/>
</dbReference>
<dbReference type="Proteomes" id="UP000033452">
    <property type="component" value="Unassembled WGS sequence"/>
</dbReference>
<dbReference type="PANTHER" id="PTHR43479">
    <property type="entry name" value="ACREF/ENVCD OPERON REPRESSOR-RELATED"/>
    <property type="match status" value="1"/>
</dbReference>
<dbReference type="PROSITE" id="PS01081">
    <property type="entry name" value="HTH_TETR_1"/>
    <property type="match status" value="1"/>
</dbReference>
<protein>
    <submittedName>
        <fullName evidence="4">TetR family transcriptional regulator</fullName>
    </submittedName>
</protein>
<dbReference type="PATRIC" id="fig|43658.5.peg.1686"/>
<dbReference type="PANTHER" id="PTHR43479:SF11">
    <property type="entry name" value="ACREF_ENVCD OPERON REPRESSOR-RELATED"/>
    <property type="match status" value="1"/>
</dbReference>
<dbReference type="RefSeq" id="WP_046004441.1">
    <property type="nucleotide sequence ID" value="NZ_JXYA01000016.1"/>
</dbReference>
<proteinExistence type="predicted"/>
<evidence type="ECO:0000256" key="2">
    <source>
        <dbReference type="PROSITE-ProRule" id="PRU00335"/>
    </source>
</evidence>
<dbReference type="InterPro" id="IPR009057">
    <property type="entry name" value="Homeodomain-like_sf"/>
</dbReference>
<name>A0A0F4QR44_9GAMM</name>
<evidence type="ECO:0000259" key="3">
    <source>
        <dbReference type="PROSITE" id="PS50977"/>
    </source>
</evidence>
<dbReference type="PRINTS" id="PR00455">
    <property type="entry name" value="HTHTETR"/>
</dbReference>
<feature type="DNA-binding region" description="H-T-H motif" evidence="2">
    <location>
        <begin position="28"/>
        <end position="47"/>
    </location>
</feature>
<organism evidence="4 5">
    <name type="scientific">Pseudoalteromonas rubra</name>
    <dbReference type="NCBI Taxonomy" id="43658"/>
    <lineage>
        <taxon>Bacteria</taxon>
        <taxon>Pseudomonadati</taxon>
        <taxon>Pseudomonadota</taxon>
        <taxon>Gammaproteobacteria</taxon>
        <taxon>Alteromonadales</taxon>
        <taxon>Pseudoalteromonadaceae</taxon>
        <taxon>Pseudoalteromonas</taxon>
    </lineage>
</organism>
<dbReference type="Gene3D" id="1.10.357.10">
    <property type="entry name" value="Tetracycline Repressor, domain 2"/>
    <property type="match status" value="1"/>
</dbReference>
<dbReference type="GO" id="GO:0003677">
    <property type="term" value="F:DNA binding"/>
    <property type="evidence" value="ECO:0007669"/>
    <property type="project" value="UniProtKB-UniRule"/>
</dbReference>
<dbReference type="SUPFAM" id="SSF46689">
    <property type="entry name" value="Homeodomain-like"/>
    <property type="match status" value="1"/>
</dbReference>
<evidence type="ECO:0000256" key="1">
    <source>
        <dbReference type="ARBA" id="ARBA00023125"/>
    </source>
</evidence>
<dbReference type="EMBL" id="JXYA01000016">
    <property type="protein sequence ID" value="KJZ10166.1"/>
    <property type="molecule type" value="Genomic_DNA"/>
</dbReference>
<dbReference type="InterPro" id="IPR050624">
    <property type="entry name" value="HTH-type_Tx_Regulator"/>
</dbReference>
<reference evidence="4 5" key="1">
    <citation type="journal article" date="2015" name="BMC Genomics">
        <title>Genome mining reveals unlocked bioactive potential of marine Gram-negative bacteria.</title>
        <authorList>
            <person name="Machado H."/>
            <person name="Sonnenschein E.C."/>
            <person name="Melchiorsen J."/>
            <person name="Gram L."/>
        </authorList>
    </citation>
    <scope>NUCLEOTIDE SEQUENCE [LARGE SCALE GENOMIC DNA]</scope>
    <source>
        <strain evidence="4 5">S2471</strain>
    </source>
</reference>
<sequence>MKKSEKTKQLILDESWQLFVENGYKDTSTRQIATAAGVAVGTVFSHFPNKIDILKTAMHQRIDVVIEQASSADQHHSARLKLRHYAGYLFSFYLQHREFSQALLSDLLWHQAYFSEQIEMFKQRLFAEQAYDDTKATVMMDCYFMTLIQGLSDPTSCKESMLRVLTNKLTLLY</sequence>
<dbReference type="PROSITE" id="PS50977">
    <property type="entry name" value="HTH_TETR_2"/>
    <property type="match status" value="1"/>
</dbReference>
<keyword evidence="1 2" id="KW-0238">DNA-binding</keyword>
<feature type="domain" description="HTH tetR-type" evidence="3">
    <location>
        <begin position="5"/>
        <end position="65"/>
    </location>
</feature>
<accession>A0A0F4QR44</accession>